<keyword evidence="7" id="KW-0411">Iron-sulfur</keyword>
<evidence type="ECO:0000256" key="5">
    <source>
        <dbReference type="ARBA" id="ARBA00022982"/>
    </source>
</evidence>
<protein>
    <submittedName>
        <fullName evidence="9">Periplasmic nitrate reductase, ferredoxin-type protein NapF</fullName>
    </submittedName>
</protein>
<evidence type="ECO:0000256" key="2">
    <source>
        <dbReference type="ARBA" id="ARBA00022485"/>
    </source>
</evidence>
<keyword evidence="2" id="KW-0004">4Fe-4S</keyword>
<dbReference type="PANTHER" id="PTHR43687:SF6">
    <property type="entry name" value="L-ASPARTATE SEMIALDEHYDE SULFURTRANSFERASE IRON-SULFUR SUBUNIT"/>
    <property type="match status" value="1"/>
</dbReference>
<dbReference type="RefSeq" id="WP_158524365.1">
    <property type="nucleotide sequence ID" value="NZ_CP011797.1"/>
</dbReference>
<dbReference type="EMBL" id="CP011797">
    <property type="protein sequence ID" value="ATX77387.1"/>
    <property type="molecule type" value="Genomic_DNA"/>
</dbReference>
<dbReference type="CDD" id="cd10564">
    <property type="entry name" value="NapF_like"/>
    <property type="match status" value="1"/>
</dbReference>
<dbReference type="GO" id="GO:0046872">
    <property type="term" value="F:metal ion binding"/>
    <property type="evidence" value="ECO:0007669"/>
    <property type="project" value="UniProtKB-KW"/>
</dbReference>
<evidence type="ECO:0000256" key="7">
    <source>
        <dbReference type="ARBA" id="ARBA00023014"/>
    </source>
</evidence>
<keyword evidence="3" id="KW-0479">Metal-binding</keyword>
<dbReference type="PROSITE" id="PS51379">
    <property type="entry name" value="4FE4S_FER_2"/>
    <property type="match status" value="3"/>
</dbReference>
<dbReference type="KEGG" id="rfo:REIFOR_02254"/>
<evidence type="ECO:0000256" key="6">
    <source>
        <dbReference type="ARBA" id="ARBA00023004"/>
    </source>
</evidence>
<dbReference type="InterPro" id="IPR004496">
    <property type="entry name" value="NapF"/>
</dbReference>
<dbReference type="Pfam" id="PF00037">
    <property type="entry name" value="Fer4"/>
    <property type="match status" value="1"/>
</dbReference>
<keyword evidence="10" id="KW-1185">Reference proteome</keyword>
<evidence type="ECO:0000259" key="8">
    <source>
        <dbReference type="PROSITE" id="PS51379"/>
    </source>
</evidence>
<dbReference type="PANTHER" id="PTHR43687">
    <property type="entry name" value="ADENYLYLSULFATE REDUCTASE, BETA SUBUNIT"/>
    <property type="match status" value="1"/>
</dbReference>
<keyword evidence="1" id="KW-0813">Transport</keyword>
<accession>A0A2K8KRP0</accession>
<dbReference type="GO" id="GO:0051539">
    <property type="term" value="F:4 iron, 4 sulfur cluster binding"/>
    <property type="evidence" value="ECO:0007669"/>
    <property type="project" value="UniProtKB-KW"/>
</dbReference>
<evidence type="ECO:0000313" key="9">
    <source>
        <dbReference type="EMBL" id="ATX77387.1"/>
    </source>
</evidence>
<dbReference type="NCBIfam" id="TIGR00402">
    <property type="entry name" value="napF"/>
    <property type="match status" value="1"/>
</dbReference>
<feature type="domain" description="4Fe-4S ferredoxin-type" evidence="8">
    <location>
        <begin position="141"/>
        <end position="170"/>
    </location>
</feature>
<sequence>MAPSAYLPTNAARRGLFKRLLHPGRTASLVPCRPPGARAEADFIDLCSRCEACLRACPSQIIVRGDGGFPELNFSAAGCTGCGDCISACQPQALQPGAPAWPMGQVSVSGDCLANQGVTCQACKDACDLQAIEFPITLTTPQPVFNPDVCVACGECVSVCPVNSLFINPLETSAAGSNR</sequence>
<dbReference type="PROSITE" id="PS00198">
    <property type="entry name" value="4FE4S_FER_1"/>
    <property type="match status" value="2"/>
</dbReference>
<gene>
    <name evidence="9" type="primary">napF</name>
    <name evidence="9" type="ORF">REIFOR_02254</name>
</gene>
<dbReference type="InterPro" id="IPR017896">
    <property type="entry name" value="4Fe4S_Fe-S-bd"/>
</dbReference>
<feature type="domain" description="4Fe-4S ferredoxin-type" evidence="8">
    <location>
        <begin position="37"/>
        <end position="67"/>
    </location>
</feature>
<dbReference type="OrthoDB" id="9808559at2"/>
<organism evidence="9 10">
    <name type="scientific">Reinekea forsetii</name>
    <dbReference type="NCBI Taxonomy" id="1336806"/>
    <lineage>
        <taxon>Bacteria</taxon>
        <taxon>Pseudomonadati</taxon>
        <taxon>Pseudomonadota</taxon>
        <taxon>Gammaproteobacteria</taxon>
        <taxon>Oceanospirillales</taxon>
        <taxon>Saccharospirillaceae</taxon>
        <taxon>Reinekea</taxon>
    </lineage>
</organism>
<reference evidence="9 10" key="1">
    <citation type="journal article" date="2017" name="Environ. Microbiol.">
        <title>Genomic and physiological analyses of 'Reinekea forsetii' reveal a versatile opportunistic lifestyle during spring algae blooms.</title>
        <authorList>
            <person name="Avci B."/>
            <person name="Hahnke R.L."/>
            <person name="Chafee M."/>
            <person name="Fischer T."/>
            <person name="Gruber-Vodicka H."/>
            <person name="Tegetmeyer H.E."/>
            <person name="Harder J."/>
            <person name="Fuchs B.M."/>
            <person name="Amann R.I."/>
            <person name="Teeling H."/>
        </authorList>
    </citation>
    <scope>NUCLEOTIDE SEQUENCE [LARGE SCALE GENOMIC DNA]</scope>
    <source>
        <strain evidence="9 10">Hel1_31_D35</strain>
    </source>
</reference>
<keyword evidence="4" id="KW-0677">Repeat</keyword>
<evidence type="ECO:0000256" key="1">
    <source>
        <dbReference type="ARBA" id="ARBA00022448"/>
    </source>
</evidence>
<evidence type="ECO:0000256" key="4">
    <source>
        <dbReference type="ARBA" id="ARBA00022737"/>
    </source>
</evidence>
<dbReference type="Proteomes" id="UP000229757">
    <property type="component" value="Chromosome"/>
</dbReference>
<dbReference type="Pfam" id="PF12838">
    <property type="entry name" value="Fer4_7"/>
    <property type="match status" value="1"/>
</dbReference>
<dbReference type="AlphaFoldDB" id="A0A2K8KRP0"/>
<dbReference type="Gene3D" id="3.30.70.20">
    <property type="match status" value="2"/>
</dbReference>
<keyword evidence="5" id="KW-0249">Electron transport</keyword>
<name>A0A2K8KRP0_9GAMM</name>
<dbReference type="SUPFAM" id="SSF54862">
    <property type="entry name" value="4Fe-4S ferredoxins"/>
    <property type="match status" value="1"/>
</dbReference>
<keyword evidence="6" id="KW-0408">Iron</keyword>
<proteinExistence type="predicted"/>
<feature type="domain" description="4Fe-4S ferredoxin-type" evidence="8">
    <location>
        <begin position="68"/>
        <end position="99"/>
    </location>
</feature>
<dbReference type="InterPro" id="IPR017900">
    <property type="entry name" value="4Fe4S_Fe_S_CS"/>
</dbReference>
<evidence type="ECO:0000256" key="3">
    <source>
        <dbReference type="ARBA" id="ARBA00022723"/>
    </source>
</evidence>
<dbReference type="InterPro" id="IPR050572">
    <property type="entry name" value="Fe-S_Ferredoxin"/>
</dbReference>
<evidence type="ECO:0000313" key="10">
    <source>
        <dbReference type="Proteomes" id="UP000229757"/>
    </source>
</evidence>